<feature type="region of interest" description="Disordered" evidence="9">
    <location>
        <begin position="907"/>
        <end position="1013"/>
    </location>
</feature>
<name>A0ABM1T599_LIMPO</name>
<feature type="compositionally biased region" description="Polar residues" evidence="9">
    <location>
        <begin position="710"/>
        <end position="722"/>
    </location>
</feature>
<feature type="region of interest" description="Disordered" evidence="9">
    <location>
        <begin position="549"/>
        <end position="629"/>
    </location>
</feature>
<protein>
    <submittedName>
        <fullName evidence="14">Tensin-like</fullName>
    </submittedName>
</protein>
<feature type="compositionally biased region" description="Polar residues" evidence="9">
    <location>
        <begin position="845"/>
        <end position="858"/>
    </location>
</feature>
<evidence type="ECO:0000256" key="5">
    <source>
        <dbReference type="ARBA" id="ARBA00022912"/>
    </source>
</evidence>
<dbReference type="SUPFAM" id="SSF49562">
    <property type="entry name" value="C2 domain (Calcium/lipid-binding domain, CaLB)"/>
    <property type="match status" value="1"/>
</dbReference>
<evidence type="ECO:0000256" key="3">
    <source>
        <dbReference type="ARBA" id="ARBA00022553"/>
    </source>
</evidence>
<gene>
    <name evidence="14" type="primary">LOC106467211</name>
</gene>
<dbReference type="SUPFAM" id="SSF50729">
    <property type="entry name" value="PH domain-like"/>
    <property type="match status" value="1"/>
</dbReference>
<dbReference type="CDD" id="cd01213">
    <property type="entry name" value="PTB_tensin"/>
    <property type="match status" value="1"/>
</dbReference>
<feature type="domain" description="Phosphatase tensin-type" evidence="11">
    <location>
        <begin position="1"/>
        <end position="121"/>
    </location>
</feature>
<dbReference type="RefSeq" id="XP_022251055.1">
    <property type="nucleotide sequence ID" value="XM_022395347.1"/>
</dbReference>
<accession>A0ABM1T599</accession>
<organism evidence="13 14">
    <name type="scientific">Limulus polyphemus</name>
    <name type="common">Atlantic horseshoe crab</name>
    <dbReference type="NCBI Taxonomy" id="6850"/>
    <lineage>
        <taxon>Eukaryota</taxon>
        <taxon>Metazoa</taxon>
        <taxon>Ecdysozoa</taxon>
        <taxon>Arthropoda</taxon>
        <taxon>Chelicerata</taxon>
        <taxon>Merostomata</taxon>
        <taxon>Xiphosura</taxon>
        <taxon>Limulidae</taxon>
        <taxon>Limulus</taxon>
    </lineage>
</organism>
<keyword evidence="3" id="KW-0597">Phosphoprotein</keyword>
<evidence type="ECO:0000256" key="6">
    <source>
        <dbReference type="ARBA" id="ARBA00022949"/>
    </source>
</evidence>
<dbReference type="InterPro" id="IPR014020">
    <property type="entry name" value="Tensin_C2-dom"/>
</dbReference>
<keyword evidence="5" id="KW-0904">Protein phosphatase</keyword>
<dbReference type="GeneID" id="106467211"/>
<evidence type="ECO:0000256" key="2">
    <source>
        <dbReference type="ARBA" id="ARBA00007881"/>
    </source>
</evidence>
<sequence>MVFNLSEKRHDLSKLNEQVHDFGWPAHLAPPLEKLCSICKSLDSWLNSDPQHIGVLHSKGDRGRMGVVVAAYMHYNNICASADQALDRFAMKRFYDDKLSTGMHPSQRRYVHYFAGLLSGAIKMNNSPLYLHHVIIQGVPNFDFKGGCKPFIKIYQGMQPVYTSGVYTVTDRAKRVIITLDPSLPLRGDLLIKCYHKKQRPMGRSVIFKVQFHTCTLNSDSLVFRKDDLDEANTDTRFPEEGRVEFQFSYHPEEFRGNGSVNDAMVPVDNTGDPIVRWDSYENFYLAPKDSLDDLDTLETELNKVLFILVLALVVSSSNGHFHKMCSSHCLEDFLSRSSCLYNANSPRELCDKMKQQVPHTEGPLDGSLYAMVSKKKPQVAPGHPQMTDELSDLDGPHTISMDSGISSSSGIQGQTTFNSPVPGKTNGANGPPSPNTIEVEVHWQPTVESNHKPTSEIPSVKDEQAELDQLLDGMLREIQSIPDRPLSNSPINVVTPSTTPTYKTYSTLSTSKPSQYISPKPTHHTFAQTYSPPSGIISVNGTKQVVGQVDSPAKSASKWTHEELSSGTDGYSMPHHARKSSGPFSYGIISSNASIPRRRTLSESPILPSSRRDLSSSPEPSGYDDNSLTWLQKQQLKLKARREGRGWDDTQLQLIDEFQNTHPKKGLSSNPEFLDEGILTTDLSSSSRENSPAKNFSYTMPLHVHGINGHTTSPSPSSGLYTTAKPPIGRGTSAPSSPIIPSRSSSRDVTRSRYQQWQNNNRPLVRQRSDTSYDREKPVVSMKVIHQQEQDPTAVNDTTPQQVVTTSTITTYGIIYPYSEQQLHLPHQNFQPDNSHALPAAKTAPSSDKQIYSNEPKTSSDEVVDPVDLLALLSDIPGAEAAQKPHSPEPTPGSPSKLEELEHSLQVMSVPSRSPTQSPQPPPVQCSQTFITYPQSTPNKTGSIVEGPPTWSPSVISSSPPESPTRIGDRPATPSFPVGTRTPYANQESPSPGAGLPPKSPTLSRKDRSPSPATFQTLRQDLVNVQPGTGPHSANGQSSPTVYFGQSRRSSMLSLTEPSEVITHHPVFVKDTSKFWYKPNISREEAINILKDKPPGTFVVRDSNSFPGAFGLALKVAIPPPNVQNKSGDSSNELVRHFLIEPTSKGVRLKGCPNEPVFGSLSALVYQHSITPLALPCRLLLPEADPCKEMVDAVPSEESSDTSSLLVQGAACNVLYLSTVDMESLTGPQAIRKAITETLAAKPAPTPTVVHFKVSTQGITLTDSNRKLFFRRHYPVNNISHCGADPEDRHWEQKNKEGQTVNSSRCFGFVAKKPASKTDNQCHVFAELEPEQPASAIVNFVTKVMLSATQQTKSSMI</sequence>
<feature type="compositionally biased region" description="Low complexity" evidence="9">
    <location>
        <begin position="404"/>
        <end position="415"/>
    </location>
</feature>
<feature type="compositionally biased region" description="Low complexity" evidence="9">
    <location>
        <begin position="605"/>
        <end position="622"/>
    </location>
</feature>
<dbReference type="InterPro" id="IPR013625">
    <property type="entry name" value="PTB"/>
</dbReference>
<dbReference type="InterPro" id="IPR036860">
    <property type="entry name" value="SH2_dom_sf"/>
</dbReference>
<dbReference type="PANTHER" id="PTHR45734">
    <property type="entry name" value="TENSIN"/>
    <property type="match status" value="1"/>
</dbReference>
<feature type="domain" description="SH2" evidence="10">
    <location>
        <begin position="1077"/>
        <end position="1184"/>
    </location>
</feature>
<dbReference type="Proteomes" id="UP000694941">
    <property type="component" value="Unplaced"/>
</dbReference>
<dbReference type="SUPFAM" id="SSF52799">
    <property type="entry name" value="(Phosphotyrosine protein) phosphatases II"/>
    <property type="match status" value="1"/>
</dbReference>
<dbReference type="SMART" id="SM00462">
    <property type="entry name" value="PTB"/>
    <property type="match status" value="1"/>
</dbReference>
<dbReference type="InterPro" id="IPR033929">
    <property type="entry name" value="Tensin_PTB"/>
</dbReference>
<keyword evidence="13" id="KW-1185">Reference proteome</keyword>
<feature type="region of interest" description="Disordered" evidence="9">
    <location>
        <begin position="402"/>
        <end position="438"/>
    </location>
</feature>
<feature type="compositionally biased region" description="Low complexity" evidence="9">
    <location>
        <begin position="949"/>
        <end position="961"/>
    </location>
</feature>
<evidence type="ECO:0000259" key="10">
    <source>
        <dbReference type="PROSITE" id="PS50001"/>
    </source>
</evidence>
<dbReference type="Pfam" id="PF10409">
    <property type="entry name" value="PTEN_C2"/>
    <property type="match status" value="1"/>
</dbReference>
<dbReference type="InterPro" id="IPR029023">
    <property type="entry name" value="Tensin_phosphatase"/>
</dbReference>
<evidence type="ECO:0000313" key="14">
    <source>
        <dbReference type="RefSeq" id="XP_022251055.1"/>
    </source>
</evidence>
<dbReference type="CDD" id="cd09927">
    <property type="entry name" value="SH2_Tensin_like"/>
    <property type="match status" value="1"/>
</dbReference>
<evidence type="ECO:0000313" key="13">
    <source>
        <dbReference type="Proteomes" id="UP000694941"/>
    </source>
</evidence>
<evidence type="ECO:0000259" key="12">
    <source>
        <dbReference type="PROSITE" id="PS51182"/>
    </source>
</evidence>
<dbReference type="Pfam" id="PF08416">
    <property type="entry name" value="PTB"/>
    <property type="match status" value="1"/>
</dbReference>
<reference evidence="14" key="1">
    <citation type="submission" date="2025-08" db="UniProtKB">
        <authorList>
            <consortium name="RefSeq"/>
        </authorList>
    </citation>
    <scope>IDENTIFICATION</scope>
    <source>
        <tissue evidence="14">Muscle</tissue>
    </source>
</reference>
<dbReference type="PROSITE" id="PS51181">
    <property type="entry name" value="PPASE_TENSIN"/>
    <property type="match status" value="1"/>
</dbReference>
<feature type="compositionally biased region" description="Polar residues" evidence="9">
    <location>
        <begin position="1033"/>
        <end position="1042"/>
    </location>
</feature>
<dbReference type="Gene3D" id="3.30.505.10">
    <property type="entry name" value="SH2 domain"/>
    <property type="match status" value="1"/>
</dbReference>
<evidence type="ECO:0000256" key="8">
    <source>
        <dbReference type="PROSITE-ProRule" id="PRU00191"/>
    </source>
</evidence>
<feature type="region of interest" description="Disordered" evidence="9">
    <location>
        <begin position="708"/>
        <end position="777"/>
    </location>
</feature>
<feature type="domain" description="C2 tensin-type" evidence="12">
    <location>
        <begin position="126"/>
        <end position="251"/>
    </location>
</feature>
<evidence type="ECO:0000259" key="11">
    <source>
        <dbReference type="PROSITE" id="PS51181"/>
    </source>
</evidence>
<feature type="compositionally biased region" description="Basic and acidic residues" evidence="9">
    <location>
        <begin position="768"/>
        <end position="777"/>
    </location>
</feature>
<feature type="compositionally biased region" description="Polar residues" evidence="9">
    <location>
        <begin position="931"/>
        <end position="943"/>
    </location>
</feature>
<keyword evidence="6" id="KW-0965">Cell junction</keyword>
<evidence type="ECO:0000256" key="9">
    <source>
        <dbReference type="SAM" id="MobiDB-lite"/>
    </source>
</evidence>
<dbReference type="InterPro" id="IPR006020">
    <property type="entry name" value="PTB/PI_dom"/>
</dbReference>
<dbReference type="InterPro" id="IPR029021">
    <property type="entry name" value="Prot-tyrosine_phosphatase-like"/>
</dbReference>
<comment type="similarity">
    <text evidence="2">Belongs to the PTEN phosphatase protein family.</text>
</comment>
<dbReference type="PROSITE" id="PS50001">
    <property type="entry name" value="SH2"/>
    <property type="match status" value="1"/>
</dbReference>
<dbReference type="InterPro" id="IPR035012">
    <property type="entry name" value="Tensin-like_SH2"/>
</dbReference>
<comment type="subcellular location">
    <subcellularLocation>
        <location evidence="1">Cell junction</location>
    </subcellularLocation>
</comment>
<dbReference type="PANTHER" id="PTHR45734:SF10">
    <property type="entry name" value="BLISTERY, ISOFORM A"/>
    <property type="match status" value="1"/>
</dbReference>
<dbReference type="SUPFAM" id="SSF55550">
    <property type="entry name" value="SH2 domain"/>
    <property type="match status" value="1"/>
</dbReference>
<dbReference type="PROSITE" id="PS51182">
    <property type="entry name" value="C2_TENSIN"/>
    <property type="match status" value="1"/>
</dbReference>
<evidence type="ECO:0000256" key="1">
    <source>
        <dbReference type="ARBA" id="ARBA00004282"/>
    </source>
</evidence>
<dbReference type="InterPro" id="IPR051484">
    <property type="entry name" value="Tensin_PTEN_phosphatase"/>
</dbReference>
<dbReference type="Pfam" id="PF00017">
    <property type="entry name" value="SH2"/>
    <property type="match status" value="1"/>
</dbReference>
<keyword evidence="4" id="KW-0378">Hydrolase</keyword>
<dbReference type="SMART" id="SM01326">
    <property type="entry name" value="PTEN_C2"/>
    <property type="match status" value="1"/>
</dbReference>
<dbReference type="InterPro" id="IPR000980">
    <property type="entry name" value="SH2"/>
</dbReference>
<keyword evidence="7 8" id="KW-0727">SH2 domain</keyword>
<dbReference type="Gene3D" id="3.90.190.10">
    <property type="entry name" value="Protein tyrosine phosphatase superfamily"/>
    <property type="match status" value="1"/>
</dbReference>
<evidence type="ECO:0000256" key="4">
    <source>
        <dbReference type="ARBA" id="ARBA00022801"/>
    </source>
</evidence>
<proteinExistence type="inferred from homology"/>
<dbReference type="SMART" id="SM00252">
    <property type="entry name" value="SH2"/>
    <property type="match status" value="1"/>
</dbReference>
<feature type="region of interest" description="Disordered" evidence="9">
    <location>
        <begin position="828"/>
        <end position="865"/>
    </location>
</feature>
<feature type="region of interest" description="Disordered" evidence="9">
    <location>
        <begin position="1025"/>
        <end position="1045"/>
    </location>
</feature>
<evidence type="ECO:0000256" key="7">
    <source>
        <dbReference type="ARBA" id="ARBA00022999"/>
    </source>
</evidence>
<dbReference type="Gene3D" id="2.60.40.1110">
    <property type="match status" value="1"/>
</dbReference>
<dbReference type="InterPro" id="IPR035892">
    <property type="entry name" value="C2_domain_sf"/>
</dbReference>
<dbReference type="Gene3D" id="2.30.29.30">
    <property type="entry name" value="Pleckstrin-homology domain (PH domain)/Phosphotyrosine-binding domain (PTB)"/>
    <property type="match status" value="1"/>
</dbReference>
<dbReference type="InterPro" id="IPR011993">
    <property type="entry name" value="PH-like_dom_sf"/>
</dbReference>
<feature type="compositionally biased region" description="Low complexity" evidence="9">
    <location>
        <begin position="736"/>
        <end position="745"/>
    </location>
</feature>